<protein>
    <submittedName>
        <fullName evidence="1">Uncharacterized protein</fullName>
    </submittedName>
</protein>
<reference evidence="2" key="1">
    <citation type="journal article" date="2024" name="Proc. Natl. Acad. Sci. U.S.A.">
        <title>Extraordinary preservation of gene collinearity over three hundred million years revealed in homosporous lycophytes.</title>
        <authorList>
            <person name="Li C."/>
            <person name="Wickell D."/>
            <person name="Kuo L.Y."/>
            <person name="Chen X."/>
            <person name="Nie B."/>
            <person name="Liao X."/>
            <person name="Peng D."/>
            <person name="Ji J."/>
            <person name="Jenkins J."/>
            <person name="Williams M."/>
            <person name="Shu S."/>
            <person name="Plott C."/>
            <person name="Barry K."/>
            <person name="Rajasekar S."/>
            <person name="Grimwood J."/>
            <person name="Han X."/>
            <person name="Sun S."/>
            <person name="Hou Z."/>
            <person name="He W."/>
            <person name="Dai G."/>
            <person name="Sun C."/>
            <person name="Schmutz J."/>
            <person name="Leebens-Mack J.H."/>
            <person name="Li F.W."/>
            <person name="Wang L."/>
        </authorList>
    </citation>
    <scope>NUCLEOTIDE SEQUENCE [LARGE SCALE GENOMIC DNA]</scope>
    <source>
        <strain evidence="2">cv. PW_Plant_1</strain>
    </source>
</reference>
<dbReference type="EMBL" id="CM055095">
    <property type="protein sequence ID" value="KAJ7558195.1"/>
    <property type="molecule type" value="Genomic_DNA"/>
</dbReference>
<sequence>MEMYVTNRTSRCSSEVIMVGEGGMSLRSKQRAAPSDGSHLQFSQYSASVMASSSALYSYRSEVIPSTSPVVSASISVTSLRKTSQRGEHGRVSGWLETMKAASPPRSARSKVGDLFRSKQLLEAQYMEWATKHPSALAIFDKLMEVAKGKQIVLFLDYDGTLAPIVEDPDEAYMSDAMRAAVKKVATLIPTAIISGRRSDKVYEFVQLPELFYAGSHGMDIVGPADGFTGLEADGLRSRDEKRKEAVCYQPASEFLPMINEVYKALEEHAKNILGAKVEHNKFCATVHFRRVEEENWQLLAQEVQRVVKRYPNLCVTQGRKVLEIRPSIQWDKGKAVNYFLQTLDLGNCNNILPVYIGDDRTDEDAFHVVNQKHNGYSILVSSAPKATSATYSLNNPSEVMEFLLRLVKRCQTFGEARV</sequence>
<accession>A0ACC2DV76</accession>
<evidence type="ECO:0000313" key="1">
    <source>
        <dbReference type="EMBL" id="KAJ7558195.1"/>
    </source>
</evidence>
<gene>
    <name evidence="1" type="ORF">O6H91_04G027700</name>
</gene>
<evidence type="ECO:0000313" key="2">
    <source>
        <dbReference type="Proteomes" id="UP001162992"/>
    </source>
</evidence>
<organism evidence="1 2">
    <name type="scientific">Diphasiastrum complanatum</name>
    <name type="common">Issler's clubmoss</name>
    <name type="synonym">Lycopodium complanatum</name>
    <dbReference type="NCBI Taxonomy" id="34168"/>
    <lineage>
        <taxon>Eukaryota</taxon>
        <taxon>Viridiplantae</taxon>
        <taxon>Streptophyta</taxon>
        <taxon>Embryophyta</taxon>
        <taxon>Tracheophyta</taxon>
        <taxon>Lycopodiopsida</taxon>
        <taxon>Lycopodiales</taxon>
        <taxon>Lycopodiaceae</taxon>
        <taxon>Lycopodioideae</taxon>
        <taxon>Diphasiastrum</taxon>
    </lineage>
</organism>
<proteinExistence type="predicted"/>
<name>A0ACC2DV76_DIPCM</name>
<comment type="caution">
    <text evidence="1">The sequence shown here is derived from an EMBL/GenBank/DDBJ whole genome shotgun (WGS) entry which is preliminary data.</text>
</comment>
<keyword evidence="2" id="KW-1185">Reference proteome</keyword>
<dbReference type="Proteomes" id="UP001162992">
    <property type="component" value="Chromosome 4"/>
</dbReference>